<evidence type="ECO:0000256" key="7">
    <source>
        <dbReference type="SAM" id="MobiDB-lite"/>
    </source>
</evidence>
<dbReference type="EMBL" id="MFTI01000029">
    <property type="protein sequence ID" value="OGI59638.1"/>
    <property type="molecule type" value="Genomic_DNA"/>
</dbReference>
<keyword evidence="6" id="KW-0694">RNA-binding</keyword>
<evidence type="ECO:0000256" key="4">
    <source>
        <dbReference type="ARBA" id="ARBA00023274"/>
    </source>
</evidence>
<dbReference type="InterPro" id="IPR047873">
    <property type="entry name" value="Ribosomal_uL16"/>
</dbReference>
<dbReference type="NCBIfam" id="TIGR01164">
    <property type="entry name" value="rplP_bact"/>
    <property type="match status" value="1"/>
</dbReference>
<organism evidence="8 9">
    <name type="scientific">Candidatus Nomurabacteria bacterium RIFCSPHIGHO2_01_FULL_38_19</name>
    <dbReference type="NCBI Taxonomy" id="1801732"/>
    <lineage>
        <taxon>Bacteria</taxon>
        <taxon>Candidatus Nomuraibacteriota</taxon>
    </lineage>
</organism>
<dbReference type="SUPFAM" id="SSF54686">
    <property type="entry name" value="Ribosomal protein L16p/L10e"/>
    <property type="match status" value="1"/>
</dbReference>
<protein>
    <recommendedName>
        <fullName evidence="6">50S ribosomal protein L16</fullName>
    </recommendedName>
</protein>
<comment type="subunit">
    <text evidence="6">Part of the 50S ribosomal subunit.</text>
</comment>
<dbReference type="InterPro" id="IPR036920">
    <property type="entry name" value="Ribosomal_uL16_sf"/>
</dbReference>
<dbReference type="CDD" id="cd01433">
    <property type="entry name" value="Ribosomal_L16_L10e"/>
    <property type="match status" value="1"/>
</dbReference>
<comment type="similarity">
    <text evidence="1 5">Belongs to the universal ribosomal protein uL16 family.</text>
</comment>
<proteinExistence type="inferred from homology"/>
<feature type="region of interest" description="Disordered" evidence="7">
    <location>
        <begin position="1"/>
        <end position="26"/>
    </location>
</feature>
<evidence type="ECO:0000256" key="2">
    <source>
        <dbReference type="ARBA" id="ARBA00022555"/>
    </source>
</evidence>
<evidence type="ECO:0000313" key="9">
    <source>
        <dbReference type="Proteomes" id="UP000177869"/>
    </source>
</evidence>
<dbReference type="Proteomes" id="UP000177869">
    <property type="component" value="Unassembled WGS sequence"/>
</dbReference>
<dbReference type="GO" id="GO:0019843">
    <property type="term" value="F:rRNA binding"/>
    <property type="evidence" value="ECO:0007669"/>
    <property type="project" value="UniProtKB-KW"/>
</dbReference>
<dbReference type="PANTHER" id="PTHR12220">
    <property type="entry name" value="50S/60S RIBOSOMAL PROTEIN L16"/>
    <property type="match status" value="1"/>
</dbReference>
<keyword evidence="4 5" id="KW-0687">Ribonucleoprotein</keyword>
<name>A0A1F6UQJ6_9BACT</name>
<dbReference type="GO" id="GO:0006412">
    <property type="term" value="P:translation"/>
    <property type="evidence" value="ECO:0007669"/>
    <property type="project" value="InterPro"/>
</dbReference>
<dbReference type="GO" id="GO:0022625">
    <property type="term" value="C:cytosolic large ribosomal subunit"/>
    <property type="evidence" value="ECO:0007669"/>
    <property type="project" value="TreeGrafter"/>
</dbReference>
<dbReference type="PANTHER" id="PTHR12220:SF13">
    <property type="entry name" value="LARGE RIBOSOMAL SUBUNIT PROTEIN UL16M"/>
    <property type="match status" value="1"/>
</dbReference>
<evidence type="ECO:0000256" key="1">
    <source>
        <dbReference type="ARBA" id="ARBA00008931"/>
    </source>
</evidence>
<feature type="compositionally biased region" description="Basic and acidic residues" evidence="7">
    <location>
        <begin position="12"/>
        <end position="26"/>
    </location>
</feature>
<dbReference type="PRINTS" id="PR00060">
    <property type="entry name" value="RIBOSOMALL16"/>
</dbReference>
<sequence>MLLPKKVKFRKWQTDRSNPKSRSADTRGIKLSFGSFGLKSETQARVKSAQIEAARKVISRTLTKAGKYWIRIFPDRPYTSKAAEVGMGKGKGDPKGYCFDVYPGRIIFEVDGVAEDIAHEALRKAGSKLPVKTRIVSRAHKQ</sequence>
<gene>
    <name evidence="8" type="ORF">A2814_02185</name>
</gene>
<accession>A0A1F6UQJ6</accession>
<dbReference type="GO" id="GO:0003735">
    <property type="term" value="F:structural constituent of ribosome"/>
    <property type="evidence" value="ECO:0007669"/>
    <property type="project" value="InterPro"/>
</dbReference>
<dbReference type="AlphaFoldDB" id="A0A1F6UQJ6"/>
<keyword evidence="2 6" id="KW-0820">tRNA-binding</keyword>
<evidence type="ECO:0000313" key="8">
    <source>
        <dbReference type="EMBL" id="OGI59638.1"/>
    </source>
</evidence>
<dbReference type="GO" id="GO:0000049">
    <property type="term" value="F:tRNA binding"/>
    <property type="evidence" value="ECO:0007669"/>
    <property type="project" value="UniProtKB-KW"/>
</dbReference>
<dbReference type="InterPro" id="IPR016180">
    <property type="entry name" value="Ribosomal_uL16_dom"/>
</dbReference>
<dbReference type="Pfam" id="PF00252">
    <property type="entry name" value="Ribosomal_L16"/>
    <property type="match status" value="1"/>
</dbReference>
<evidence type="ECO:0000256" key="5">
    <source>
        <dbReference type="RuleBase" id="RU004413"/>
    </source>
</evidence>
<comment type="caution">
    <text evidence="8">The sequence shown here is derived from an EMBL/GenBank/DDBJ whole genome shotgun (WGS) entry which is preliminary data.</text>
</comment>
<evidence type="ECO:0000256" key="6">
    <source>
        <dbReference type="RuleBase" id="RU004414"/>
    </source>
</evidence>
<dbReference type="InterPro" id="IPR000114">
    <property type="entry name" value="Ribosomal_uL16_bact-type"/>
</dbReference>
<dbReference type="FunFam" id="3.90.1170.10:FF:000001">
    <property type="entry name" value="50S ribosomal protein L16"/>
    <property type="match status" value="1"/>
</dbReference>
<dbReference type="Gene3D" id="3.90.1170.10">
    <property type="entry name" value="Ribosomal protein L10e/L16"/>
    <property type="match status" value="1"/>
</dbReference>
<keyword evidence="6" id="KW-0699">rRNA-binding</keyword>
<evidence type="ECO:0000256" key="3">
    <source>
        <dbReference type="ARBA" id="ARBA00022980"/>
    </source>
</evidence>
<reference evidence="8 9" key="1">
    <citation type="journal article" date="2016" name="Nat. Commun.">
        <title>Thousands of microbial genomes shed light on interconnected biogeochemical processes in an aquifer system.</title>
        <authorList>
            <person name="Anantharaman K."/>
            <person name="Brown C.T."/>
            <person name="Hug L.A."/>
            <person name="Sharon I."/>
            <person name="Castelle C.J."/>
            <person name="Probst A.J."/>
            <person name="Thomas B.C."/>
            <person name="Singh A."/>
            <person name="Wilkins M.J."/>
            <person name="Karaoz U."/>
            <person name="Brodie E.L."/>
            <person name="Williams K.H."/>
            <person name="Hubbard S.S."/>
            <person name="Banfield J.F."/>
        </authorList>
    </citation>
    <scope>NUCLEOTIDE SEQUENCE [LARGE SCALE GENOMIC DNA]</scope>
</reference>
<comment type="function">
    <text evidence="6">Binds 23S rRNA and is also seen to make contacts with the A and possibly P site tRNAs.</text>
</comment>
<feature type="compositionally biased region" description="Basic residues" evidence="7">
    <location>
        <begin position="1"/>
        <end position="11"/>
    </location>
</feature>
<dbReference type="STRING" id="1801732.A2814_02185"/>
<keyword evidence="3 5" id="KW-0689">Ribosomal protein</keyword>